<proteinExistence type="predicted"/>
<dbReference type="AlphaFoldDB" id="A0A9P1IU71"/>
<reference evidence="1" key="1">
    <citation type="submission" date="2022-11" db="EMBL/GenBank/DDBJ databases">
        <authorList>
            <person name="Kikuchi T."/>
        </authorList>
    </citation>
    <scope>NUCLEOTIDE SEQUENCE</scope>
    <source>
        <strain evidence="1">PS1010</strain>
    </source>
</reference>
<dbReference type="PANTHER" id="PTHR22989">
    <property type="entry name" value="UNCHARACTERIZED DUF13 C.ELEGANS"/>
    <property type="match status" value="1"/>
</dbReference>
<sequence>MIEFFGENELIYENRMKFFNQNRTILEHFKFEDLSSKCDNNNITAPRIGAKKVQERFKSCALILQTRFYLDPDSKLLNWPTTTYVCDEELDMKDVPVFPIRAGKKEGVAYFAMVPNCKSDSNLFLTSIPDSKKAIEELSKKIPKSKISEIKLKENETDFGGNFENNTIIDFLLLNGDLDYKSIFKKDGIFDKSNITVCQMNLQIKMSNSKNFYEFIAMIFEENIKFLPMRPFFWDREEITVAYFFNVSNEFCVRKYL</sequence>
<dbReference type="EMBL" id="CANHGI010000005">
    <property type="protein sequence ID" value="CAI5450374.1"/>
    <property type="molecule type" value="Genomic_DNA"/>
</dbReference>
<protein>
    <submittedName>
        <fullName evidence="1">Uncharacterized protein</fullName>
    </submittedName>
</protein>
<evidence type="ECO:0000313" key="1">
    <source>
        <dbReference type="EMBL" id="CAI5450374.1"/>
    </source>
</evidence>
<accession>A0A9P1IU71</accession>
<name>A0A9P1IU71_9PELO</name>
<keyword evidence="2" id="KW-1185">Reference proteome</keyword>
<evidence type="ECO:0000313" key="2">
    <source>
        <dbReference type="Proteomes" id="UP001152747"/>
    </source>
</evidence>
<comment type="caution">
    <text evidence="1">The sequence shown here is derived from an EMBL/GenBank/DDBJ whole genome shotgun (WGS) entry which is preliminary data.</text>
</comment>
<dbReference type="Proteomes" id="UP001152747">
    <property type="component" value="Unassembled WGS sequence"/>
</dbReference>
<gene>
    <name evidence="1" type="ORF">CAMP_LOCUS13011</name>
</gene>
<dbReference type="PANTHER" id="PTHR22989:SF8">
    <property type="entry name" value="DUF3485 DOMAIN-CONTAINING PROTEIN"/>
    <property type="match status" value="1"/>
</dbReference>
<organism evidence="1 2">
    <name type="scientific">Caenorhabditis angaria</name>
    <dbReference type="NCBI Taxonomy" id="860376"/>
    <lineage>
        <taxon>Eukaryota</taxon>
        <taxon>Metazoa</taxon>
        <taxon>Ecdysozoa</taxon>
        <taxon>Nematoda</taxon>
        <taxon>Chromadorea</taxon>
        <taxon>Rhabditida</taxon>
        <taxon>Rhabditina</taxon>
        <taxon>Rhabditomorpha</taxon>
        <taxon>Rhabditoidea</taxon>
        <taxon>Rhabditidae</taxon>
        <taxon>Peloderinae</taxon>
        <taxon>Caenorhabditis</taxon>
    </lineage>
</organism>